<dbReference type="EMBL" id="PPCN01000002">
    <property type="protein sequence ID" value="POF32989.1"/>
    <property type="molecule type" value="Genomic_DNA"/>
</dbReference>
<reference evidence="13 14" key="1">
    <citation type="submission" date="2018-01" db="EMBL/GenBank/DDBJ databases">
        <title>Genomic Encyclopedia of Archaeal and Bacterial Type Strains, Phase II (KMG-II): from individual species to whole genera.</title>
        <authorList>
            <person name="Goeker M."/>
        </authorList>
    </citation>
    <scope>NUCLEOTIDE SEQUENCE [LARGE SCALE GENOMIC DNA]</scope>
    <source>
        <strain evidence="13 14">DSM 17023</strain>
    </source>
</reference>
<feature type="binding site" evidence="10">
    <location>
        <position position="277"/>
    </location>
    <ligand>
        <name>pyridoxal 5'-phosphate</name>
        <dbReference type="ChEBI" id="CHEBI:597326"/>
    </ligand>
</feature>
<dbReference type="GO" id="GO:0006535">
    <property type="term" value="P:cysteine biosynthetic process from serine"/>
    <property type="evidence" value="ECO:0007669"/>
    <property type="project" value="InterPro"/>
</dbReference>
<dbReference type="GO" id="GO:0005737">
    <property type="term" value="C:cytoplasm"/>
    <property type="evidence" value="ECO:0007669"/>
    <property type="project" value="UniProtKB-ARBA"/>
</dbReference>
<dbReference type="CDD" id="cd01561">
    <property type="entry name" value="CBS_like"/>
    <property type="match status" value="1"/>
</dbReference>
<evidence type="ECO:0000256" key="9">
    <source>
        <dbReference type="ARBA" id="ARBA00047931"/>
    </source>
</evidence>
<keyword evidence="8" id="KW-0198">Cysteine biosynthesis</keyword>
<evidence type="ECO:0000256" key="5">
    <source>
        <dbReference type="ARBA" id="ARBA00022605"/>
    </source>
</evidence>
<organism evidence="13 14">
    <name type="scientific">Roseibium marinum</name>
    <dbReference type="NCBI Taxonomy" id="281252"/>
    <lineage>
        <taxon>Bacteria</taxon>
        <taxon>Pseudomonadati</taxon>
        <taxon>Pseudomonadota</taxon>
        <taxon>Alphaproteobacteria</taxon>
        <taxon>Hyphomicrobiales</taxon>
        <taxon>Stappiaceae</taxon>
        <taxon>Roseibium</taxon>
    </lineage>
</organism>
<keyword evidence="5" id="KW-0028">Amino-acid biosynthesis</keyword>
<dbReference type="InterPro" id="IPR036052">
    <property type="entry name" value="TrpB-like_PALP_sf"/>
</dbReference>
<comment type="cofactor">
    <cofactor evidence="1 10">
        <name>pyridoxal 5'-phosphate</name>
        <dbReference type="ChEBI" id="CHEBI:597326"/>
    </cofactor>
</comment>
<evidence type="ECO:0000256" key="10">
    <source>
        <dbReference type="PIRSR" id="PIRSR605856-50"/>
    </source>
</evidence>
<gene>
    <name evidence="13" type="ORF">CLV41_102395</name>
</gene>
<dbReference type="RefSeq" id="WP_103221951.1">
    <property type="nucleotide sequence ID" value="NZ_PPCN01000002.1"/>
</dbReference>
<evidence type="ECO:0000256" key="6">
    <source>
        <dbReference type="ARBA" id="ARBA00022679"/>
    </source>
</evidence>
<dbReference type="GO" id="GO:0004124">
    <property type="term" value="F:cysteine synthase activity"/>
    <property type="evidence" value="ECO:0007669"/>
    <property type="project" value="UniProtKB-EC"/>
</dbReference>
<keyword evidence="7 10" id="KW-0663">Pyridoxal phosphate</keyword>
<keyword evidence="14" id="KW-1185">Reference proteome</keyword>
<evidence type="ECO:0000259" key="12">
    <source>
        <dbReference type="Pfam" id="PF00291"/>
    </source>
</evidence>
<evidence type="ECO:0000256" key="1">
    <source>
        <dbReference type="ARBA" id="ARBA00001933"/>
    </source>
</evidence>
<dbReference type="Proteomes" id="UP000236959">
    <property type="component" value="Unassembled WGS sequence"/>
</dbReference>
<dbReference type="Pfam" id="PF00291">
    <property type="entry name" value="PALP"/>
    <property type="match status" value="1"/>
</dbReference>
<protein>
    <recommendedName>
        <fullName evidence="4">cysteine synthase</fullName>
        <ecNumber evidence="4">2.5.1.47</ecNumber>
    </recommendedName>
</protein>
<evidence type="ECO:0000313" key="14">
    <source>
        <dbReference type="Proteomes" id="UP000236959"/>
    </source>
</evidence>
<dbReference type="PANTHER" id="PTHR10314">
    <property type="entry name" value="CYSTATHIONINE BETA-SYNTHASE"/>
    <property type="match status" value="1"/>
</dbReference>
<name>A0A2S3UZV3_9HYPH</name>
<sequence>MTIKTSGRGKIYSSITDTIGDTPIVRLDRLAKTHGVKGNLLAKLEFFNPISSVKDRIGVAMVEAMEADGRIVPGKTTLVEPTSGNTGIALAFVAAAKGYRLILVMPETMSVERRKMFKIMGAELELTEGPKGMKGAIARAEELLGEIEGSVMPQQFENPANPEVHRNTTAEEIWNDTDGKVDVFVSGIGTGGTITGVSQVLKTRNPDVHVVAVEPADSPILSGGQPGPHKIQGIGAGFIPAILDTSVYDEVQTVANEDAFALAREIARTEGVPVGISSGAALSAAIRVGQRDEMAGKNIVVIIPSFAERYLSTALFEGL</sequence>
<dbReference type="InterPro" id="IPR005856">
    <property type="entry name" value="Cys_synth"/>
</dbReference>
<feature type="domain" description="Tryptophan synthase beta chain-like PALP" evidence="12">
    <location>
        <begin position="15"/>
        <end position="304"/>
    </location>
</feature>
<dbReference type="InterPro" id="IPR005859">
    <property type="entry name" value="CysK"/>
</dbReference>
<evidence type="ECO:0000313" key="13">
    <source>
        <dbReference type="EMBL" id="POF32989.1"/>
    </source>
</evidence>
<evidence type="ECO:0000256" key="8">
    <source>
        <dbReference type="ARBA" id="ARBA00023192"/>
    </source>
</evidence>
<feature type="modified residue" description="N6-(pyridoxal phosphate)lysine" evidence="11">
    <location>
        <position position="54"/>
    </location>
</feature>
<dbReference type="NCBIfam" id="TIGR01139">
    <property type="entry name" value="cysK"/>
    <property type="match status" value="1"/>
</dbReference>
<comment type="similarity">
    <text evidence="3">Belongs to the cysteine synthase/cystathionine beta-synthase family.</text>
</comment>
<dbReference type="FunFam" id="3.40.50.1100:FF:000067">
    <property type="entry name" value="Cysteine synthase"/>
    <property type="match status" value="1"/>
</dbReference>
<feature type="binding site" evidence="10">
    <location>
        <begin position="189"/>
        <end position="193"/>
    </location>
    <ligand>
        <name>pyridoxal 5'-phosphate</name>
        <dbReference type="ChEBI" id="CHEBI:597326"/>
    </ligand>
</feature>
<feature type="binding site" evidence="10">
    <location>
        <position position="85"/>
    </location>
    <ligand>
        <name>pyridoxal 5'-phosphate</name>
        <dbReference type="ChEBI" id="CHEBI:597326"/>
    </ligand>
</feature>
<dbReference type="NCBIfam" id="TIGR01136">
    <property type="entry name" value="cysKM"/>
    <property type="match status" value="1"/>
</dbReference>
<dbReference type="Gene3D" id="3.40.50.1100">
    <property type="match status" value="2"/>
</dbReference>
<dbReference type="SUPFAM" id="SSF53686">
    <property type="entry name" value="Tryptophan synthase beta subunit-like PLP-dependent enzymes"/>
    <property type="match status" value="1"/>
</dbReference>
<comment type="catalytic activity">
    <reaction evidence="9">
        <text>O-acetyl-L-serine + hydrogen sulfide = L-cysteine + acetate</text>
        <dbReference type="Rhea" id="RHEA:14829"/>
        <dbReference type="ChEBI" id="CHEBI:29919"/>
        <dbReference type="ChEBI" id="CHEBI:30089"/>
        <dbReference type="ChEBI" id="CHEBI:35235"/>
        <dbReference type="ChEBI" id="CHEBI:58340"/>
        <dbReference type="EC" id="2.5.1.47"/>
    </reaction>
</comment>
<evidence type="ECO:0000256" key="4">
    <source>
        <dbReference type="ARBA" id="ARBA00012681"/>
    </source>
</evidence>
<comment type="caution">
    <text evidence="13">The sequence shown here is derived from an EMBL/GenBank/DDBJ whole genome shotgun (WGS) entry which is preliminary data.</text>
</comment>
<keyword evidence="6" id="KW-0808">Transferase</keyword>
<dbReference type="InterPro" id="IPR001926">
    <property type="entry name" value="TrpB-like_PALP"/>
</dbReference>
<dbReference type="InterPro" id="IPR050214">
    <property type="entry name" value="Cys_Synth/Cystath_Beta-Synth"/>
</dbReference>
<evidence type="ECO:0000256" key="2">
    <source>
        <dbReference type="ARBA" id="ARBA00004962"/>
    </source>
</evidence>
<evidence type="ECO:0000256" key="11">
    <source>
        <dbReference type="PIRSR" id="PIRSR605856-51"/>
    </source>
</evidence>
<dbReference type="EC" id="2.5.1.47" evidence="4"/>
<evidence type="ECO:0000256" key="3">
    <source>
        <dbReference type="ARBA" id="ARBA00007103"/>
    </source>
</evidence>
<dbReference type="OrthoDB" id="9805733at2"/>
<evidence type="ECO:0000256" key="7">
    <source>
        <dbReference type="ARBA" id="ARBA00022898"/>
    </source>
</evidence>
<dbReference type="AlphaFoldDB" id="A0A2S3UZV3"/>
<proteinExistence type="inferred from homology"/>
<accession>A0A2S3UZV3</accession>
<comment type="pathway">
    <text evidence="2">Amino-acid biosynthesis; L-cysteine biosynthesis; L-cysteine from L-serine: step 2/2.</text>
</comment>